<keyword evidence="2" id="KW-0449">Lipoprotein</keyword>
<dbReference type="RefSeq" id="WP_146962515.1">
    <property type="nucleotide sequence ID" value="NZ_CP042467.1"/>
</dbReference>
<dbReference type="InterPro" id="IPR003423">
    <property type="entry name" value="OMP_efflux"/>
</dbReference>
<evidence type="ECO:0000313" key="6">
    <source>
        <dbReference type="Proteomes" id="UP000321595"/>
    </source>
</evidence>
<dbReference type="Proteomes" id="UP000321595">
    <property type="component" value="Chromosome"/>
</dbReference>
<evidence type="ECO:0000256" key="3">
    <source>
        <dbReference type="SAM" id="Coils"/>
    </source>
</evidence>
<dbReference type="AlphaFoldDB" id="A0A5B8XTP7"/>
<dbReference type="Gene3D" id="1.20.1600.10">
    <property type="entry name" value="Outer membrane efflux proteins (OEP)"/>
    <property type="match status" value="1"/>
</dbReference>
<comment type="subcellular location">
    <subcellularLocation>
        <location evidence="2">Cell membrane</location>
        <topology evidence="2">Lipid-anchor</topology>
    </subcellularLocation>
</comment>
<feature type="region of interest" description="Disordered" evidence="4">
    <location>
        <begin position="25"/>
        <end position="44"/>
    </location>
</feature>
<name>A0A5B8XTP7_9DELT</name>
<protein>
    <submittedName>
        <fullName evidence="5">Efflux transporter outer membrane subunit</fullName>
    </submittedName>
</protein>
<evidence type="ECO:0000256" key="2">
    <source>
        <dbReference type="RuleBase" id="RU362097"/>
    </source>
</evidence>
<evidence type="ECO:0000256" key="1">
    <source>
        <dbReference type="ARBA" id="ARBA00007613"/>
    </source>
</evidence>
<feature type="coiled-coil region" evidence="3">
    <location>
        <begin position="363"/>
        <end position="407"/>
    </location>
</feature>
<keyword evidence="2" id="KW-0564">Palmitate</keyword>
<evidence type="ECO:0000313" key="5">
    <source>
        <dbReference type="EMBL" id="QED29282.1"/>
    </source>
</evidence>
<keyword evidence="2" id="KW-0472">Membrane</keyword>
<dbReference type="Gene3D" id="2.20.200.10">
    <property type="entry name" value="Outer membrane efflux proteins (OEP)"/>
    <property type="match status" value="1"/>
</dbReference>
<dbReference type="GO" id="GO:0015562">
    <property type="term" value="F:efflux transmembrane transporter activity"/>
    <property type="evidence" value="ECO:0007669"/>
    <property type="project" value="InterPro"/>
</dbReference>
<proteinExistence type="inferred from homology"/>
<accession>A0A5B8XTP7</accession>
<gene>
    <name evidence="5" type="ORF">FRD01_18990</name>
</gene>
<dbReference type="OrthoDB" id="9783163at2"/>
<reference evidence="5 6" key="1">
    <citation type="submission" date="2019-08" db="EMBL/GenBank/DDBJ databases">
        <authorList>
            <person name="Liang Q."/>
        </authorList>
    </citation>
    <scope>NUCLEOTIDE SEQUENCE [LARGE SCALE GENOMIC DNA]</scope>
    <source>
        <strain evidence="5 6">V1718</strain>
    </source>
</reference>
<dbReference type="EMBL" id="CP042467">
    <property type="protein sequence ID" value="QED29282.1"/>
    <property type="molecule type" value="Genomic_DNA"/>
</dbReference>
<comment type="similarity">
    <text evidence="1 2">Belongs to the outer membrane factor (OMF) (TC 1.B.17) family.</text>
</comment>
<dbReference type="GO" id="GO:0005886">
    <property type="term" value="C:plasma membrane"/>
    <property type="evidence" value="ECO:0007669"/>
    <property type="project" value="UniProtKB-SubCell"/>
</dbReference>
<organism evidence="5 6">
    <name type="scientific">Microvenator marinus</name>
    <dbReference type="NCBI Taxonomy" id="2600177"/>
    <lineage>
        <taxon>Bacteria</taxon>
        <taxon>Deltaproteobacteria</taxon>
        <taxon>Bradymonadales</taxon>
        <taxon>Microvenatoraceae</taxon>
        <taxon>Microvenator</taxon>
    </lineage>
</organism>
<dbReference type="KEGG" id="bbae:FRD01_18990"/>
<keyword evidence="3" id="KW-0175">Coiled coil</keyword>
<sequence length="465" mass="51369">MLKRRRLIELLLIYSMGCSGPQYAEKAEEVAPTPEAWEKPSQGAPEEQVTFCSGISSELDQTLSTTLTQNLELKAAWERLQQAEAIATQNGATLYPTVSLQASAQRSKTAAPFGPAGSIEANQFQVSMPVAYELDLFGKLAAQREAAELDVEASRADAETLALSLAAQTTEAWLDVVFHRERIRLLDEQISVAENYLELTLLRLSQGLASALDVNQQETDIRGLKARREQAKLAEELSLWRLGVLLGKAEKAAVSQGELPEIGVALSAGTPASVLEQRPDIRSAYMRLKAADARTAQAARDRLPTIRLSANLFLQAAELGELFDDLFWSLGAQATQPIFEGGRRQARVDQFAAAARERLWVWAQAVNRAVQEVESAMAQEDAQVRVLEELRAQEELAETTLELARERYRSGALDYLRVLTALRSLQAVEQSLLDARRQQLSFRVQTCRALGGAWTQSMEMPESNE</sequence>
<evidence type="ECO:0000256" key="4">
    <source>
        <dbReference type="SAM" id="MobiDB-lite"/>
    </source>
</evidence>
<keyword evidence="6" id="KW-1185">Reference proteome</keyword>
<dbReference type="NCBIfam" id="TIGR01845">
    <property type="entry name" value="outer_NodT"/>
    <property type="match status" value="1"/>
</dbReference>
<keyword evidence="2" id="KW-0812">Transmembrane</keyword>
<dbReference type="InterPro" id="IPR010131">
    <property type="entry name" value="MdtP/NodT-like"/>
</dbReference>
<dbReference type="Pfam" id="PF02321">
    <property type="entry name" value="OEP"/>
    <property type="match status" value="2"/>
</dbReference>
<dbReference type="SUPFAM" id="SSF56954">
    <property type="entry name" value="Outer membrane efflux proteins (OEP)"/>
    <property type="match status" value="1"/>
</dbReference>
<dbReference type="PANTHER" id="PTHR30203">
    <property type="entry name" value="OUTER MEMBRANE CATION EFFLUX PROTEIN"/>
    <property type="match status" value="1"/>
</dbReference>
<keyword evidence="2" id="KW-1134">Transmembrane beta strand</keyword>